<dbReference type="InterPro" id="IPR036919">
    <property type="entry name" value="Ribo_uL30_ferredoxin-like_sf"/>
</dbReference>
<dbReference type="GO" id="GO:0003723">
    <property type="term" value="F:RNA binding"/>
    <property type="evidence" value="ECO:0007669"/>
    <property type="project" value="InterPro"/>
</dbReference>
<evidence type="ECO:0000256" key="4">
    <source>
        <dbReference type="SAM" id="MobiDB-lite"/>
    </source>
</evidence>
<keyword evidence="2" id="KW-0689">Ribosomal protein</keyword>
<keyword evidence="8" id="KW-1185">Reference proteome</keyword>
<dbReference type="InterPro" id="IPR016082">
    <property type="entry name" value="Ribosomal_uL30_ferredoxin-like"/>
</dbReference>
<dbReference type="GO" id="GO:0022625">
    <property type="term" value="C:cytosolic large ribosomal subunit"/>
    <property type="evidence" value="ECO:0007669"/>
    <property type="project" value="TreeGrafter"/>
</dbReference>
<dbReference type="Pfam" id="PF08079">
    <property type="entry name" value="Ribosomal_L30_N"/>
    <property type="match status" value="1"/>
</dbReference>
<accession>A0A1J1HNY3</accession>
<evidence type="ECO:0000256" key="2">
    <source>
        <dbReference type="ARBA" id="ARBA00022980"/>
    </source>
</evidence>
<dbReference type="InterPro" id="IPR018038">
    <property type="entry name" value="Ribosomal_uL30_CS"/>
</dbReference>
<evidence type="ECO:0000259" key="6">
    <source>
        <dbReference type="Pfam" id="PF08079"/>
    </source>
</evidence>
<dbReference type="InterPro" id="IPR005998">
    <property type="entry name" value="Ribosomal_uL30_euk"/>
</dbReference>
<evidence type="ECO:0000256" key="3">
    <source>
        <dbReference type="ARBA" id="ARBA00023274"/>
    </source>
</evidence>
<dbReference type="InterPro" id="IPR012988">
    <property type="entry name" value="Ribosomal_uL30_N_euk"/>
</dbReference>
<dbReference type="GO" id="GO:0003735">
    <property type="term" value="F:structural constituent of ribosome"/>
    <property type="evidence" value="ECO:0007669"/>
    <property type="project" value="TreeGrafter"/>
</dbReference>
<feature type="region of interest" description="Disordered" evidence="4">
    <location>
        <begin position="1"/>
        <end position="30"/>
    </location>
</feature>
<evidence type="ECO:0000313" key="7">
    <source>
        <dbReference type="EMBL" id="CRK89757.1"/>
    </source>
</evidence>
<dbReference type="PROSITE" id="PS00634">
    <property type="entry name" value="RIBOSOMAL_L30"/>
    <property type="match status" value="1"/>
</dbReference>
<dbReference type="InterPro" id="IPR039699">
    <property type="entry name" value="Ribosomal_uL30"/>
</dbReference>
<dbReference type="CDD" id="cd01657">
    <property type="entry name" value="Ribosomal_L7_archeal_euk"/>
    <property type="match status" value="1"/>
</dbReference>
<comment type="similarity">
    <text evidence="1">Belongs to the universal ribosomal protein uL30 family.</text>
</comment>
<feature type="domain" description="Large ribosomal subunit protein uL30-like ferredoxin-like fold" evidence="5">
    <location>
        <begin position="101"/>
        <end position="150"/>
    </location>
</feature>
<dbReference type="PANTHER" id="PTHR11524:SF16">
    <property type="entry name" value="LARGE RIBOSOMAL SUBUNIT PROTEIN UL30"/>
    <property type="match status" value="1"/>
</dbReference>
<feature type="domain" description="Large ribosomal subunit protein uL30 N-terminal eukaryotes" evidence="6">
    <location>
        <begin position="24"/>
        <end position="95"/>
    </location>
</feature>
<dbReference type="InterPro" id="IPR035808">
    <property type="entry name" value="Ribosomal_uL30_euk_arc"/>
</dbReference>
<dbReference type="EMBL" id="CVRI01000014">
    <property type="protein sequence ID" value="CRK89757.1"/>
    <property type="molecule type" value="Genomic_DNA"/>
</dbReference>
<dbReference type="Gene3D" id="3.30.1390.20">
    <property type="entry name" value="Ribosomal protein L30, ferredoxin-like fold domain"/>
    <property type="match status" value="1"/>
</dbReference>
<sequence length="259" mass="30088">MAPTAKPATKPAAAGSKDKKLPAVPESKLKDAKRRLTTRGSLLLRKRIIRSKVALRKRQNLIRAERYTRTYLKLQRDVIEKAREAKKSGNIYIPERPKIALVIRIRGINKVAPKVKKVLQLLRLRQINNATFVKLNKATLNMLRIAQPYITYGYPSLKTIRDLLYKRGFVKHGGRRIPITDNFVIERKLRHGYNVQCLEDMVYQLYTVGRVFKQVNNFLWPFKLNTPTGGWRKKNNHFVDGGDFGNREDKINELLQRMI</sequence>
<dbReference type="NCBIfam" id="TIGR01310">
    <property type="entry name" value="uL30_euk"/>
    <property type="match status" value="1"/>
</dbReference>
<dbReference type="SUPFAM" id="SSF55129">
    <property type="entry name" value="Ribosomal protein L30p/L7e"/>
    <property type="match status" value="1"/>
</dbReference>
<dbReference type="OrthoDB" id="28644at2759"/>
<evidence type="ECO:0000259" key="5">
    <source>
        <dbReference type="Pfam" id="PF00327"/>
    </source>
</evidence>
<protein>
    <submittedName>
        <fullName evidence="7">CLUMA_CG003450, isoform A</fullName>
    </submittedName>
</protein>
<evidence type="ECO:0000313" key="8">
    <source>
        <dbReference type="Proteomes" id="UP000183832"/>
    </source>
</evidence>
<gene>
    <name evidence="7" type="ORF">CLUMA_CG003450</name>
</gene>
<feature type="compositionally biased region" description="Low complexity" evidence="4">
    <location>
        <begin position="1"/>
        <end position="14"/>
    </location>
</feature>
<dbReference type="PANTHER" id="PTHR11524">
    <property type="entry name" value="60S RIBOSOMAL PROTEIN L7"/>
    <property type="match status" value="1"/>
</dbReference>
<dbReference type="Proteomes" id="UP000183832">
    <property type="component" value="Unassembled WGS sequence"/>
</dbReference>
<dbReference type="FunFam" id="3.30.1390.20:FF:000002">
    <property type="entry name" value="60S ribosomal protein L7"/>
    <property type="match status" value="1"/>
</dbReference>
<keyword evidence="3" id="KW-0687">Ribonucleoprotein</keyword>
<organism evidence="7 8">
    <name type="scientific">Clunio marinus</name>
    <dbReference type="NCBI Taxonomy" id="568069"/>
    <lineage>
        <taxon>Eukaryota</taxon>
        <taxon>Metazoa</taxon>
        <taxon>Ecdysozoa</taxon>
        <taxon>Arthropoda</taxon>
        <taxon>Hexapoda</taxon>
        <taxon>Insecta</taxon>
        <taxon>Pterygota</taxon>
        <taxon>Neoptera</taxon>
        <taxon>Endopterygota</taxon>
        <taxon>Diptera</taxon>
        <taxon>Nematocera</taxon>
        <taxon>Chironomoidea</taxon>
        <taxon>Chironomidae</taxon>
        <taxon>Clunio</taxon>
    </lineage>
</organism>
<dbReference type="AlphaFoldDB" id="A0A1J1HNY3"/>
<name>A0A1J1HNY3_9DIPT</name>
<reference evidence="7 8" key="1">
    <citation type="submission" date="2015-04" db="EMBL/GenBank/DDBJ databases">
        <authorList>
            <person name="Syromyatnikov M.Y."/>
            <person name="Popov V.N."/>
        </authorList>
    </citation>
    <scope>NUCLEOTIDE SEQUENCE [LARGE SCALE GENOMIC DNA]</scope>
</reference>
<evidence type="ECO:0000256" key="1">
    <source>
        <dbReference type="ARBA" id="ARBA00007594"/>
    </source>
</evidence>
<dbReference type="GO" id="GO:0000463">
    <property type="term" value="P:maturation of LSU-rRNA from tricistronic rRNA transcript (SSU-rRNA, 5.8S rRNA, LSU-rRNA)"/>
    <property type="evidence" value="ECO:0007669"/>
    <property type="project" value="TreeGrafter"/>
</dbReference>
<dbReference type="Pfam" id="PF00327">
    <property type="entry name" value="Ribosomal_L30"/>
    <property type="match status" value="1"/>
</dbReference>
<dbReference type="FunFam" id="3.30.1390.20:FF:000004">
    <property type="entry name" value="60S ribosomal protein L7"/>
    <property type="match status" value="1"/>
</dbReference>
<proteinExistence type="inferred from homology"/>
<dbReference type="STRING" id="568069.A0A1J1HNY3"/>